<dbReference type="AlphaFoldDB" id="A0AA38J9A8"/>
<keyword evidence="2" id="KW-1185">Reference proteome</keyword>
<organism evidence="1 2">
    <name type="scientific">Lentinula guzmanii</name>
    <dbReference type="NCBI Taxonomy" id="2804957"/>
    <lineage>
        <taxon>Eukaryota</taxon>
        <taxon>Fungi</taxon>
        <taxon>Dikarya</taxon>
        <taxon>Basidiomycota</taxon>
        <taxon>Agaricomycotina</taxon>
        <taxon>Agaricomycetes</taxon>
        <taxon>Agaricomycetidae</taxon>
        <taxon>Agaricales</taxon>
        <taxon>Marasmiineae</taxon>
        <taxon>Omphalotaceae</taxon>
        <taxon>Lentinula</taxon>
    </lineage>
</organism>
<evidence type="ECO:0000313" key="2">
    <source>
        <dbReference type="Proteomes" id="UP001176059"/>
    </source>
</evidence>
<protein>
    <submittedName>
        <fullName evidence="1">Uncharacterized protein</fullName>
    </submittedName>
</protein>
<reference evidence="1" key="1">
    <citation type="submission" date="2022-08" db="EMBL/GenBank/DDBJ databases">
        <authorList>
            <consortium name="DOE Joint Genome Institute"/>
            <person name="Min B."/>
            <person name="Sierra-Patev S."/>
            <person name="Naranjo-Ortiz M."/>
            <person name="Looney B."/>
            <person name="Konkel Z."/>
            <person name="Slot J.C."/>
            <person name="Sakamoto Y."/>
            <person name="Steenwyk J.L."/>
            <person name="Rokas A."/>
            <person name="Carro J."/>
            <person name="Camarero S."/>
            <person name="Ferreira P."/>
            <person name="Molpeceres G."/>
            <person name="Ruiz-duenas F.J."/>
            <person name="Serrano A."/>
            <person name="Henrissat B."/>
            <person name="Drula E."/>
            <person name="Hughes K.W."/>
            <person name="Mata J.L."/>
            <person name="Ishikawa N.K."/>
            <person name="Vargas-Isla R."/>
            <person name="Ushijima S."/>
            <person name="Smith C.A."/>
            <person name="Ahrendt S."/>
            <person name="Andreopoulos W."/>
            <person name="He G."/>
            <person name="LaButti K."/>
            <person name="Lipzen A."/>
            <person name="Ng V."/>
            <person name="Riley R."/>
            <person name="Sandor L."/>
            <person name="Barry K."/>
            <person name="Martinez A.T."/>
            <person name="Xiao Y."/>
            <person name="Gibbons J.G."/>
            <person name="Terashima K."/>
            <person name="Hibbett D.S."/>
            <person name="Grigoriev I.V."/>
        </authorList>
    </citation>
    <scope>NUCLEOTIDE SEQUENCE</scope>
    <source>
        <strain evidence="1">ET3784</strain>
    </source>
</reference>
<accession>A0AA38J9A8</accession>
<sequence length="74" mass="8821">MMVIWALISISSTILQRTFPMGGSRNLRLVRFIAFWYAPKIVKMQDDEKIRMKLINLQLFPSFFRYYTSAGQRQ</sequence>
<proteinExistence type="predicted"/>
<name>A0AA38J9A8_9AGAR</name>
<gene>
    <name evidence="1" type="ORF">DFJ43DRAFT_740815</name>
</gene>
<dbReference type="Proteomes" id="UP001176059">
    <property type="component" value="Unassembled WGS sequence"/>
</dbReference>
<comment type="caution">
    <text evidence="1">The sequence shown here is derived from an EMBL/GenBank/DDBJ whole genome shotgun (WGS) entry which is preliminary data.</text>
</comment>
<reference evidence="1" key="2">
    <citation type="journal article" date="2023" name="Proc. Natl. Acad. Sci. U.S.A.">
        <title>A global phylogenomic analysis of the shiitake genus Lentinula.</title>
        <authorList>
            <person name="Sierra-Patev S."/>
            <person name="Min B."/>
            <person name="Naranjo-Ortiz M."/>
            <person name="Looney B."/>
            <person name="Konkel Z."/>
            <person name="Slot J.C."/>
            <person name="Sakamoto Y."/>
            <person name="Steenwyk J.L."/>
            <person name="Rokas A."/>
            <person name="Carro J."/>
            <person name="Camarero S."/>
            <person name="Ferreira P."/>
            <person name="Molpeceres G."/>
            <person name="Ruiz-Duenas F.J."/>
            <person name="Serrano A."/>
            <person name="Henrissat B."/>
            <person name="Drula E."/>
            <person name="Hughes K.W."/>
            <person name="Mata J.L."/>
            <person name="Ishikawa N.K."/>
            <person name="Vargas-Isla R."/>
            <person name="Ushijima S."/>
            <person name="Smith C.A."/>
            <person name="Donoghue J."/>
            <person name="Ahrendt S."/>
            <person name="Andreopoulos W."/>
            <person name="He G."/>
            <person name="LaButti K."/>
            <person name="Lipzen A."/>
            <person name="Ng V."/>
            <person name="Riley R."/>
            <person name="Sandor L."/>
            <person name="Barry K."/>
            <person name="Martinez A.T."/>
            <person name="Xiao Y."/>
            <person name="Gibbons J.G."/>
            <person name="Terashima K."/>
            <person name="Grigoriev I.V."/>
            <person name="Hibbett D."/>
        </authorList>
    </citation>
    <scope>NUCLEOTIDE SEQUENCE</scope>
    <source>
        <strain evidence="1">ET3784</strain>
    </source>
</reference>
<dbReference type="EMBL" id="JANVFO010000065">
    <property type="protein sequence ID" value="KAJ3719581.1"/>
    <property type="molecule type" value="Genomic_DNA"/>
</dbReference>
<evidence type="ECO:0000313" key="1">
    <source>
        <dbReference type="EMBL" id="KAJ3719581.1"/>
    </source>
</evidence>